<gene>
    <name evidence="1" type="ORF">DXZ20_18215</name>
</gene>
<name>A0A6M0RP77_9CYAN</name>
<dbReference type="RefSeq" id="WP_163699659.1">
    <property type="nucleotide sequence ID" value="NZ_QXHD01000004.1"/>
</dbReference>
<sequence>MTFMKPGAICTISLSASYERALKDGGGFFKDNEYTFYTDGEVLHQWDESDWRYGLTEWLTVKDLSGKKALFLSKCPEKYKTKLQKLFEEFSSDEDD</sequence>
<protein>
    <submittedName>
        <fullName evidence="1">Uncharacterized protein</fullName>
    </submittedName>
</protein>
<comment type="caution">
    <text evidence="1">The sequence shown here is derived from an EMBL/GenBank/DDBJ whole genome shotgun (WGS) entry which is preliminary data.</text>
</comment>
<dbReference type="Proteomes" id="UP000481033">
    <property type="component" value="Unassembled WGS sequence"/>
</dbReference>
<dbReference type="AlphaFoldDB" id="A0A6M0RP77"/>
<evidence type="ECO:0000313" key="2">
    <source>
        <dbReference type="Proteomes" id="UP000481033"/>
    </source>
</evidence>
<accession>A0A6M0RP77</accession>
<proteinExistence type="predicted"/>
<reference evidence="1 2" key="1">
    <citation type="journal article" date="2020" name="Microb. Ecol.">
        <title>Ecogenomics of the Marine Benthic Filamentous Cyanobacterium Adonisia.</title>
        <authorList>
            <person name="Walter J.M."/>
            <person name="Coutinho F.H."/>
            <person name="Leomil L."/>
            <person name="Hargreaves P.I."/>
            <person name="Campeao M.E."/>
            <person name="Vieira V.V."/>
            <person name="Silva B.S."/>
            <person name="Fistarol G.O."/>
            <person name="Salomon P.S."/>
            <person name="Sawabe T."/>
            <person name="Mino S."/>
            <person name="Hosokawa M."/>
            <person name="Miyashita H."/>
            <person name="Maruyama F."/>
            <person name="van Verk M.C."/>
            <person name="Dutilh B.E."/>
            <person name="Thompson C.C."/>
            <person name="Thompson F.L."/>
        </authorList>
    </citation>
    <scope>NUCLEOTIDE SEQUENCE [LARGE SCALE GENOMIC DNA]</scope>
    <source>
        <strain evidence="1 2">CCMR0081</strain>
    </source>
</reference>
<dbReference type="EMBL" id="QXHD01000004">
    <property type="protein sequence ID" value="NEZ57563.1"/>
    <property type="molecule type" value="Genomic_DNA"/>
</dbReference>
<organism evidence="1 2">
    <name type="scientific">Adonisia turfae CCMR0081</name>
    <dbReference type="NCBI Taxonomy" id="2292702"/>
    <lineage>
        <taxon>Bacteria</taxon>
        <taxon>Bacillati</taxon>
        <taxon>Cyanobacteriota</taxon>
        <taxon>Adonisia</taxon>
        <taxon>Adonisia turfae</taxon>
    </lineage>
</organism>
<evidence type="ECO:0000313" key="1">
    <source>
        <dbReference type="EMBL" id="NEZ57563.1"/>
    </source>
</evidence>
<keyword evidence="2" id="KW-1185">Reference proteome</keyword>